<reference evidence="1" key="1">
    <citation type="submission" date="2021-01" db="EMBL/GenBank/DDBJ databases">
        <authorList>
            <person name="Kaushik A."/>
        </authorList>
    </citation>
    <scope>NUCLEOTIDE SEQUENCE</scope>
    <source>
        <strain evidence="1">AG6-10EEA</strain>
    </source>
</reference>
<comment type="caution">
    <text evidence="1">The sequence shown here is derived from an EMBL/GenBank/DDBJ whole genome shotgun (WGS) entry which is preliminary data.</text>
</comment>
<sequence>MLRERVDLASKQTQIYSSFTLLLPLYPHSGNTYFAMKLELSIIALIALPMAVLAAPTSNSGRDEIKVTDGTFGSFCGGIAGFKCNKGLLCKLDGNYPDAGGVCIKDPVFPDGALGSTCGGIVGFKCNSGLVCKLNGNYPDAAGVCIKDPKGN</sequence>
<dbReference type="Proteomes" id="UP000663853">
    <property type="component" value="Unassembled WGS sequence"/>
</dbReference>
<name>A0A8H3GYM5_9AGAM</name>
<dbReference type="AlphaFoldDB" id="A0A8H3GYM5"/>
<organism evidence="1 2">
    <name type="scientific">Rhizoctonia solani</name>
    <dbReference type="NCBI Taxonomy" id="456999"/>
    <lineage>
        <taxon>Eukaryota</taxon>
        <taxon>Fungi</taxon>
        <taxon>Dikarya</taxon>
        <taxon>Basidiomycota</taxon>
        <taxon>Agaricomycotina</taxon>
        <taxon>Agaricomycetes</taxon>
        <taxon>Cantharellales</taxon>
        <taxon>Ceratobasidiaceae</taxon>
        <taxon>Rhizoctonia</taxon>
    </lineage>
</organism>
<evidence type="ECO:0000313" key="1">
    <source>
        <dbReference type="EMBL" id="CAE6471842.1"/>
    </source>
</evidence>
<dbReference type="EMBL" id="CAJMXA010001874">
    <property type="protein sequence ID" value="CAE6471842.1"/>
    <property type="molecule type" value="Genomic_DNA"/>
</dbReference>
<protein>
    <submittedName>
        <fullName evidence="1">Uncharacterized protein</fullName>
    </submittedName>
</protein>
<proteinExistence type="predicted"/>
<accession>A0A8H3GYM5</accession>
<gene>
    <name evidence="1" type="ORF">RDB_LOCUS75839</name>
</gene>
<evidence type="ECO:0000313" key="2">
    <source>
        <dbReference type="Proteomes" id="UP000663853"/>
    </source>
</evidence>